<sequence>MGFLGSLNQERIVFAIAVAIFVVAALTLPGFFTADNLVAIVRSVSVLGILALGMAIIVIGRGIDLSMVAVMAMSVAWYLQMLGNGMSDGAALGLALAGVVAIGFANGFLVAYAEVPAIFVTLASASFVYGLVRSQLIGSDAVPVPPGHWVAELGALRLADVPVEVFVFAGLALAAFVFLRFTKWGRYVYYAGDNPAAARNVGMPVRPMLVLRYVLSSLVAFAAGILTAGSLQSMNTRVVNSPQLYDIVLVTVIGGIGLAGGKGGVRNVLIGAALIGIMLNAMTILDIPLLYQNLIKSAILLAAIIFDGVLNPRDEQTAQQGDI</sequence>
<evidence type="ECO:0000256" key="3">
    <source>
        <dbReference type="ARBA" id="ARBA00022475"/>
    </source>
</evidence>
<comment type="caution">
    <text evidence="9">The sequence shown here is derived from an EMBL/GenBank/DDBJ whole genome shotgun (WGS) entry which is preliminary data.</text>
</comment>
<evidence type="ECO:0000256" key="5">
    <source>
        <dbReference type="ARBA" id="ARBA00022692"/>
    </source>
</evidence>
<evidence type="ECO:0000256" key="1">
    <source>
        <dbReference type="ARBA" id="ARBA00004651"/>
    </source>
</evidence>
<evidence type="ECO:0000313" key="10">
    <source>
        <dbReference type="Proteomes" id="UP000279673"/>
    </source>
</evidence>
<keyword evidence="6 8" id="KW-1133">Transmembrane helix</keyword>
<evidence type="ECO:0000256" key="8">
    <source>
        <dbReference type="SAM" id="Phobius"/>
    </source>
</evidence>
<keyword evidence="2" id="KW-0813">Transport</keyword>
<accession>A0A421BWW0</accession>
<dbReference type="AlphaFoldDB" id="A0A421BWW0"/>
<evidence type="ECO:0000256" key="6">
    <source>
        <dbReference type="ARBA" id="ARBA00022989"/>
    </source>
</evidence>
<proteinExistence type="predicted"/>
<dbReference type="Pfam" id="PF02653">
    <property type="entry name" value="BPD_transp_2"/>
    <property type="match status" value="1"/>
</dbReference>
<dbReference type="PANTHER" id="PTHR32196:SF21">
    <property type="entry name" value="ABC TRANSPORTER PERMEASE PROTEIN YPHD-RELATED"/>
    <property type="match status" value="1"/>
</dbReference>
<feature type="transmembrane region" description="Helical" evidence="8">
    <location>
        <begin position="243"/>
        <end position="261"/>
    </location>
</feature>
<keyword evidence="10" id="KW-1185">Reference proteome</keyword>
<evidence type="ECO:0000256" key="2">
    <source>
        <dbReference type="ARBA" id="ARBA00022448"/>
    </source>
</evidence>
<feature type="transmembrane region" description="Helical" evidence="8">
    <location>
        <begin position="12"/>
        <end position="32"/>
    </location>
</feature>
<organism evidence="9 10">
    <name type="scientific">Paenirhodobacter hankyongi</name>
    <dbReference type="NCBI Taxonomy" id="2294033"/>
    <lineage>
        <taxon>Bacteria</taxon>
        <taxon>Pseudomonadati</taxon>
        <taxon>Pseudomonadota</taxon>
        <taxon>Alphaproteobacteria</taxon>
        <taxon>Rhodobacterales</taxon>
        <taxon>Rhodobacter group</taxon>
        <taxon>Paenirhodobacter</taxon>
    </lineage>
</organism>
<reference evidence="9 10" key="1">
    <citation type="submission" date="2018-10" db="EMBL/GenBank/DDBJ databases">
        <title>Rhodobacter sp . BO-81.</title>
        <authorList>
            <person name="Im W.T."/>
        </authorList>
    </citation>
    <scope>NUCLEOTIDE SEQUENCE [LARGE SCALE GENOMIC DNA]</scope>
    <source>
        <strain evidence="9 10">BO-81</strain>
    </source>
</reference>
<keyword evidence="4" id="KW-0997">Cell inner membrane</keyword>
<feature type="transmembrane region" description="Helical" evidence="8">
    <location>
        <begin position="89"/>
        <end position="110"/>
    </location>
</feature>
<dbReference type="Proteomes" id="UP000279673">
    <property type="component" value="Unassembled WGS sequence"/>
</dbReference>
<feature type="transmembrane region" description="Helical" evidence="8">
    <location>
        <begin position="158"/>
        <end position="179"/>
    </location>
</feature>
<feature type="transmembrane region" description="Helical" evidence="8">
    <location>
        <begin position="209"/>
        <end position="231"/>
    </location>
</feature>
<dbReference type="GO" id="GO:0005886">
    <property type="term" value="C:plasma membrane"/>
    <property type="evidence" value="ECO:0007669"/>
    <property type="project" value="UniProtKB-SubCell"/>
</dbReference>
<dbReference type="CDD" id="cd06579">
    <property type="entry name" value="TM_PBP1_transp_AraH_like"/>
    <property type="match status" value="1"/>
</dbReference>
<protein>
    <submittedName>
        <fullName evidence="9">ABC transporter permease</fullName>
    </submittedName>
</protein>
<comment type="subcellular location">
    <subcellularLocation>
        <location evidence="1">Cell membrane</location>
        <topology evidence="1">Multi-pass membrane protein</topology>
    </subcellularLocation>
</comment>
<dbReference type="InterPro" id="IPR001851">
    <property type="entry name" value="ABC_transp_permease"/>
</dbReference>
<feature type="transmembrane region" description="Helical" evidence="8">
    <location>
        <begin position="117"/>
        <end position="138"/>
    </location>
</feature>
<dbReference type="RefSeq" id="WP_121530177.1">
    <property type="nucleotide sequence ID" value="NZ_RCHI01000001.1"/>
</dbReference>
<feature type="transmembrane region" description="Helical" evidence="8">
    <location>
        <begin position="65"/>
        <end position="83"/>
    </location>
</feature>
<feature type="transmembrane region" description="Helical" evidence="8">
    <location>
        <begin position="268"/>
        <end position="285"/>
    </location>
</feature>
<evidence type="ECO:0000256" key="4">
    <source>
        <dbReference type="ARBA" id="ARBA00022519"/>
    </source>
</evidence>
<evidence type="ECO:0000313" key="9">
    <source>
        <dbReference type="EMBL" id="RLL72811.1"/>
    </source>
</evidence>
<dbReference type="EMBL" id="RCHI01000001">
    <property type="protein sequence ID" value="RLL72811.1"/>
    <property type="molecule type" value="Genomic_DNA"/>
</dbReference>
<gene>
    <name evidence="9" type="ORF">DYS74_00340</name>
</gene>
<keyword evidence="3" id="KW-1003">Cell membrane</keyword>
<keyword evidence="5 8" id="KW-0812">Transmembrane</keyword>
<dbReference type="PANTHER" id="PTHR32196">
    <property type="entry name" value="ABC TRANSPORTER PERMEASE PROTEIN YPHD-RELATED-RELATED"/>
    <property type="match status" value="1"/>
</dbReference>
<name>A0A421BWW0_9RHOB</name>
<evidence type="ECO:0000256" key="7">
    <source>
        <dbReference type="ARBA" id="ARBA00023136"/>
    </source>
</evidence>
<dbReference type="GO" id="GO:0022857">
    <property type="term" value="F:transmembrane transporter activity"/>
    <property type="evidence" value="ECO:0007669"/>
    <property type="project" value="InterPro"/>
</dbReference>
<feature type="transmembrane region" description="Helical" evidence="8">
    <location>
        <begin position="38"/>
        <end position="58"/>
    </location>
</feature>
<keyword evidence="7 8" id="KW-0472">Membrane</keyword>